<evidence type="ECO:0000313" key="8">
    <source>
        <dbReference type="Proteomes" id="UP000273807"/>
    </source>
</evidence>
<dbReference type="SUPFAM" id="SSF46785">
    <property type="entry name" value="Winged helix' DNA-binding domain"/>
    <property type="match status" value="1"/>
</dbReference>
<keyword evidence="2" id="KW-0805">Transcription regulation</keyword>
<evidence type="ECO:0000256" key="2">
    <source>
        <dbReference type="ARBA" id="ARBA00023015"/>
    </source>
</evidence>
<evidence type="ECO:0000256" key="5">
    <source>
        <dbReference type="SAM" id="MobiDB-lite"/>
    </source>
</evidence>
<dbReference type="Gene3D" id="1.10.10.10">
    <property type="entry name" value="Winged helix-like DNA-binding domain superfamily/Winged helix DNA-binding domain"/>
    <property type="match status" value="1"/>
</dbReference>
<feature type="domain" description="HTH lysR-type" evidence="6">
    <location>
        <begin position="114"/>
        <end position="171"/>
    </location>
</feature>
<dbReference type="InterPro" id="IPR036390">
    <property type="entry name" value="WH_DNA-bd_sf"/>
</dbReference>
<accession>A0A3N0C179</accession>
<protein>
    <submittedName>
        <fullName evidence="7">LysR family transcriptional regulator</fullName>
    </submittedName>
</protein>
<dbReference type="PROSITE" id="PS50931">
    <property type="entry name" value="HTH_LYSR"/>
    <property type="match status" value="1"/>
</dbReference>
<reference evidence="7 8" key="1">
    <citation type="submission" date="2018-10" db="EMBL/GenBank/DDBJ databases">
        <title>Genome sequencing of Arthrobacter oryzae TNB02.</title>
        <authorList>
            <person name="Cho Y.-J."/>
            <person name="Cho A."/>
            <person name="Kim O.-S."/>
        </authorList>
    </citation>
    <scope>NUCLEOTIDE SEQUENCE [LARGE SCALE GENOMIC DNA]</scope>
    <source>
        <strain evidence="7 8">TNB02</strain>
    </source>
</reference>
<evidence type="ECO:0000256" key="3">
    <source>
        <dbReference type="ARBA" id="ARBA00023125"/>
    </source>
</evidence>
<dbReference type="EMBL" id="RBED01000089">
    <property type="protein sequence ID" value="RNL55977.1"/>
    <property type="molecule type" value="Genomic_DNA"/>
</dbReference>
<dbReference type="SUPFAM" id="SSF53850">
    <property type="entry name" value="Periplasmic binding protein-like II"/>
    <property type="match status" value="1"/>
</dbReference>
<keyword evidence="8" id="KW-1185">Reference proteome</keyword>
<dbReference type="GO" id="GO:0000976">
    <property type="term" value="F:transcription cis-regulatory region binding"/>
    <property type="evidence" value="ECO:0007669"/>
    <property type="project" value="TreeGrafter"/>
</dbReference>
<evidence type="ECO:0000256" key="1">
    <source>
        <dbReference type="ARBA" id="ARBA00009437"/>
    </source>
</evidence>
<proteinExistence type="inferred from homology"/>
<dbReference type="Gene3D" id="3.40.190.10">
    <property type="entry name" value="Periplasmic binding protein-like II"/>
    <property type="match status" value="2"/>
</dbReference>
<gene>
    <name evidence="7" type="ORF">D7003_09120</name>
</gene>
<dbReference type="PANTHER" id="PTHR30126:SF39">
    <property type="entry name" value="HTH-TYPE TRANSCRIPTIONAL REGULATOR CYSL"/>
    <property type="match status" value="1"/>
</dbReference>
<dbReference type="Pfam" id="PF00126">
    <property type="entry name" value="HTH_1"/>
    <property type="match status" value="1"/>
</dbReference>
<name>A0A3N0C179_9MICC</name>
<feature type="region of interest" description="Disordered" evidence="5">
    <location>
        <begin position="37"/>
        <end position="73"/>
    </location>
</feature>
<evidence type="ECO:0000313" key="7">
    <source>
        <dbReference type="EMBL" id="RNL55977.1"/>
    </source>
</evidence>
<dbReference type="PANTHER" id="PTHR30126">
    <property type="entry name" value="HTH-TYPE TRANSCRIPTIONAL REGULATOR"/>
    <property type="match status" value="1"/>
</dbReference>
<comment type="caution">
    <text evidence="7">The sequence shown here is derived from an EMBL/GenBank/DDBJ whole genome shotgun (WGS) entry which is preliminary data.</text>
</comment>
<organism evidence="7 8">
    <name type="scientific">Arthrobacter oryzae</name>
    <dbReference type="NCBI Taxonomy" id="409290"/>
    <lineage>
        <taxon>Bacteria</taxon>
        <taxon>Bacillati</taxon>
        <taxon>Actinomycetota</taxon>
        <taxon>Actinomycetes</taxon>
        <taxon>Micrococcales</taxon>
        <taxon>Micrococcaceae</taxon>
        <taxon>Arthrobacter</taxon>
    </lineage>
</organism>
<dbReference type="InterPro" id="IPR000847">
    <property type="entry name" value="LysR_HTH_N"/>
</dbReference>
<keyword evidence="4" id="KW-0804">Transcription</keyword>
<dbReference type="Pfam" id="PF03466">
    <property type="entry name" value="LysR_substrate"/>
    <property type="match status" value="1"/>
</dbReference>
<dbReference type="InterPro" id="IPR005119">
    <property type="entry name" value="LysR_subst-bd"/>
</dbReference>
<comment type="similarity">
    <text evidence="1">Belongs to the LysR transcriptional regulatory family.</text>
</comment>
<dbReference type="AlphaFoldDB" id="A0A3N0C179"/>
<keyword evidence="3" id="KW-0238">DNA-binding</keyword>
<evidence type="ECO:0000259" key="6">
    <source>
        <dbReference type="PROSITE" id="PS50931"/>
    </source>
</evidence>
<dbReference type="InterPro" id="IPR036388">
    <property type="entry name" value="WH-like_DNA-bd_sf"/>
</dbReference>
<dbReference type="GO" id="GO:0003700">
    <property type="term" value="F:DNA-binding transcription factor activity"/>
    <property type="evidence" value="ECO:0007669"/>
    <property type="project" value="InterPro"/>
</dbReference>
<sequence>MPAVATPSPIKGSRAARLKDLHGARVRIMINTAANNSRSHAVEELPRRSASGRDSATPNCTKPMAPTTITGASPAPEVCGDTVLVISPVNRAWSFGVHERNTKLSFMKSEQSIPSSKRLQLLVDLERLGTMSAVTAETGLATSAVSQQLKTLEREVGTALLQADGRLVRLTPAGRVLAERARGILTALQTIPRDLAPDGEPVGTVRLAASTTSLRQRVLPWLPAFTRRYSKVRLELIEAEPREVVDMMGQHRIDIGLVYDFASAPGPAYEDFIAEHLYTLTWGVLVPPASDPDPAGASLPEILEYLRERQWITSSRGPEDEAAIQSLTASAGYRARVQHRVDALDVVESFVNIGLGVALFPASRPRMTPAVLLDTDLASVHQRIFALTRPAWASWPAGRVVLENLRSMAAA</sequence>
<dbReference type="OrthoDB" id="4131546at2"/>
<dbReference type="Proteomes" id="UP000273807">
    <property type="component" value="Unassembled WGS sequence"/>
</dbReference>
<evidence type="ECO:0000256" key="4">
    <source>
        <dbReference type="ARBA" id="ARBA00023163"/>
    </source>
</evidence>